<proteinExistence type="predicted"/>
<feature type="transmembrane region" description="Helical" evidence="9">
    <location>
        <begin position="56"/>
        <end position="76"/>
    </location>
</feature>
<dbReference type="PANTHER" id="PTHR22777">
    <property type="entry name" value="HEMOLYSIN-RELATED"/>
    <property type="match status" value="1"/>
</dbReference>
<evidence type="ECO:0000256" key="5">
    <source>
        <dbReference type="ARBA" id="ARBA00023122"/>
    </source>
</evidence>
<keyword evidence="3" id="KW-0677">Repeat</keyword>
<dbReference type="Pfam" id="PF01595">
    <property type="entry name" value="CNNM"/>
    <property type="match status" value="1"/>
</dbReference>
<sequence>MSIDYFIIIIIALISSALFSGIEIAFVSADKLHLELKSKKGVKAAKILSRFINRSSWFIATMLIGNTIALVIYGIYMARLLEPIIAMYLPDSINEYIVVPIIQTIIATFIVLVTAEFTPKSIFLLNPNRILLFFAPVLRVIYFVLYPVVWILVNIAKFIIQRILGLEYSEDKPIFGLVDLNHYIKTTLEAPVKDQEVDVNTKIFNNALEFKTVKVRECMIPRTEIKAIDIEDGLDMLRKVFIESGHSKILIYKDSIDEIIGYCHSLELYAHPKDIKSILTPIIIVPETMLANELMIQLITEHKSIALVVDEFGGTSGIVSIEDIIEEIFGEIQDEHDDEDLIEQKINENTYFLSARHEVDYLNDKYSFDIPEGDYDTLSGFILSKTENLPELNEIIDIPPFNITVISKEETRLGNLKFRIIKEENREN</sequence>
<dbReference type="PROSITE" id="PS51371">
    <property type="entry name" value="CBS"/>
    <property type="match status" value="1"/>
</dbReference>
<evidence type="ECO:0000259" key="11">
    <source>
        <dbReference type="PROSITE" id="PS51846"/>
    </source>
</evidence>
<dbReference type="Gene3D" id="3.10.580.10">
    <property type="entry name" value="CBS-domain"/>
    <property type="match status" value="1"/>
</dbReference>
<dbReference type="CDD" id="cd04590">
    <property type="entry name" value="CBS_pair_CorC_HlyC_assoc"/>
    <property type="match status" value="1"/>
</dbReference>
<dbReference type="EMBL" id="JAUJEA010000011">
    <property type="protein sequence ID" value="MDN5204462.1"/>
    <property type="molecule type" value="Genomic_DNA"/>
</dbReference>
<feature type="domain" description="CNNM transmembrane" evidence="11">
    <location>
        <begin position="1"/>
        <end position="197"/>
    </location>
</feature>
<protein>
    <submittedName>
        <fullName evidence="12">Hemolysin family protein</fullName>
    </submittedName>
</protein>
<dbReference type="PANTHER" id="PTHR22777:SF17">
    <property type="entry name" value="UPF0053 PROTEIN SLL0260"/>
    <property type="match status" value="1"/>
</dbReference>
<dbReference type="Proteomes" id="UP001172082">
    <property type="component" value="Unassembled WGS sequence"/>
</dbReference>
<comment type="caution">
    <text evidence="12">The sequence shown here is derived from an EMBL/GenBank/DDBJ whole genome shotgun (WGS) entry which is preliminary data.</text>
</comment>
<dbReference type="InterPro" id="IPR046342">
    <property type="entry name" value="CBS_dom_sf"/>
</dbReference>
<evidence type="ECO:0000256" key="2">
    <source>
        <dbReference type="ARBA" id="ARBA00022692"/>
    </source>
</evidence>
<evidence type="ECO:0000259" key="10">
    <source>
        <dbReference type="PROSITE" id="PS51371"/>
    </source>
</evidence>
<feature type="transmembrane region" description="Helical" evidence="9">
    <location>
        <begin position="6"/>
        <end position="29"/>
    </location>
</feature>
<feature type="domain" description="CBS" evidence="10">
    <location>
        <begin position="278"/>
        <end position="335"/>
    </location>
</feature>
<dbReference type="SMART" id="SM01091">
    <property type="entry name" value="CorC_HlyC"/>
    <property type="match status" value="1"/>
</dbReference>
<dbReference type="InterPro" id="IPR005170">
    <property type="entry name" value="Transptr-assoc_dom"/>
</dbReference>
<keyword evidence="6 8" id="KW-0472">Membrane</keyword>
<evidence type="ECO:0000256" key="3">
    <source>
        <dbReference type="ARBA" id="ARBA00022737"/>
    </source>
</evidence>
<evidence type="ECO:0000313" key="13">
    <source>
        <dbReference type="Proteomes" id="UP001172082"/>
    </source>
</evidence>
<dbReference type="InterPro" id="IPR016169">
    <property type="entry name" value="FAD-bd_PCMH_sub2"/>
</dbReference>
<evidence type="ECO:0000256" key="6">
    <source>
        <dbReference type="ARBA" id="ARBA00023136"/>
    </source>
</evidence>
<evidence type="ECO:0000313" key="12">
    <source>
        <dbReference type="EMBL" id="MDN5204462.1"/>
    </source>
</evidence>
<dbReference type="Pfam" id="PF03471">
    <property type="entry name" value="CorC_HlyC"/>
    <property type="match status" value="1"/>
</dbReference>
<keyword evidence="4 8" id="KW-1133">Transmembrane helix</keyword>
<evidence type="ECO:0000256" key="1">
    <source>
        <dbReference type="ARBA" id="ARBA00004141"/>
    </source>
</evidence>
<dbReference type="Pfam" id="PF00571">
    <property type="entry name" value="CBS"/>
    <property type="match status" value="1"/>
</dbReference>
<evidence type="ECO:0000256" key="9">
    <source>
        <dbReference type="SAM" id="Phobius"/>
    </source>
</evidence>
<dbReference type="InterPro" id="IPR000644">
    <property type="entry name" value="CBS_dom"/>
</dbReference>
<dbReference type="PROSITE" id="PS51846">
    <property type="entry name" value="CNNM"/>
    <property type="match status" value="1"/>
</dbReference>
<evidence type="ECO:0000256" key="7">
    <source>
        <dbReference type="PROSITE-ProRule" id="PRU00703"/>
    </source>
</evidence>
<gene>
    <name evidence="12" type="ORF">QQ008_23920</name>
</gene>
<dbReference type="InterPro" id="IPR044751">
    <property type="entry name" value="Ion_transp-like_CBS"/>
</dbReference>
<keyword evidence="2 8" id="KW-0812">Transmembrane</keyword>
<evidence type="ECO:0000256" key="8">
    <source>
        <dbReference type="PROSITE-ProRule" id="PRU01193"/>
    </source>
</evidence>
<name>A0ABT8KUK4_9BACT</name>
<evidence type="ECO:0000256" key="4">
    <source>
        <dbReference type="ARBA" id="ARBA00022989"/>
    </source>
</evidence>
<dbReference type="Gene3D" id="3.30.465.10">
    <property type="match status" value="1"/>
</dbReference>
<dbReference type="InterPro" id="IPR002550">
    <property type="entry name" value="CNNM"/>
</dbReference>
<dbReference type="InterPro" id="IPR036318">
    <property type="entry name" value="FAD-bd_PCMH-like_sf"/>
</dbReference>
<dbReference type="SUPFAM" id="SSF54631">
    <property type="entry name" value="CBS-domain pair"/>
    <property type="match status" value="1"/>
</dbReference>
<dbReference type="SUPFAM" id="SSF56176">
    <property type="entry name" value="FAD-binding/transporter-associated domain-like"/>
    <property type="match status" value="1"/>
</dbReference>
<keyword evidence="13" id="KW-1185">Reference proteome</keyword>
<feature type="transmembrane region" description="Helical" evidence="9">
    <location>
        <begin position="130"/>
        <end position="153"/>
    </location>
</feature>
<organism evidence="12 13">
    <name type="scientific">Splendidivirga corallicola</name>
    <dbReference type="NCBI Taxonomy" id="3051826"/>
    <lineage>
        <taxon>Bacteria</taxon>
        <taxon>Pseudomonadati</taxon>
        <taxon>Bacteroidota</taxon>
        <taxon>Cytophagia</taxon>
        <taxon>Cytophagales</taxon>
        <taxon>Splendidivirgaceae</taxon>
        <taxon>Splendidivirga</taxon>
    </lineage>
</organism>
<dbReference type="RefSeq" id="WP_346754484.1">
    <property type="nucleotide sequence ID" value="NZ_JAUJEA010000011.1"/>
</dbReference>
<reference evidence="12" key="1">
    <citation type="submission" date="2023-06" db="EMBL/GenBank/DDBJ databases">
        <title>Genomic of Parafulvivirga corallium.</title>
        <authorList>
            <person name="Wang G."/>
        </authorList>
    </citation>
    <scope>NUCLEOTIDE SEQUENCE</scope>
    <source>
        <strain evidence="12">BMA10</strain>
    </source>
</reference>
<feature type="transmembrane region" description="Helical" evidence="9">
    <location>
        <begin position="96"/>
        <end position="118"/>
    </location>
</feature>
<keyword evidence="5 7" id="KW-0129">CBS domain</keyword>
<comment type="subcellular location">
    <subcellularLocation>
        <location evidence="1">Membrane</location>
        <topology evidence="1">Multi-pass membrane protein</topology>
    </subcellularLocation>
</comment>
<accession>A0ABT8KUK4</accession>